<accession>A0ABX8Y5K7</accession>
<proteinExistence type="predicted"/>
<evidence type="ECO:0000313" key="2">
    <source>
        <dbReference type="Proteomes" id="UP000827138"/>
    </source>
</evidence>
<keyword evidence="2" id="KW-1185">Reference proteome</keyword>
<gene>
    <name evidence="1" type="ORF">K1J60_41755</name>
</gene>
<dbReference type="EMBL" id="CP080647">
    <property type="protein sequence ID" value="QYX83536.1"/>
    <property type="molecule type" value="Genomic_DNA"/>
</dbReference>
<reference evidence="1 2" key="1">
    <citation type="submission" date="2021-08" db="EMBL/GenBank/DDBJ databases">
        <authorList>
            <person name="Ping M."/>
        </authorList>
    </citation>
    <scope>NUCLEOTIDE SEQUENCE [LARGE SCALE GENOMIC DNA]</scope>
    <source>
        <strain evidence="1 2">MG28</strain>
    </source>
</reference>
<dbReference type="RefSeq" id="WP_220652009.1">
    <property type="nucleotide sequence ID" value="NZ_CP080647.1"/>
</dbReference>
<organism evidence="1 2">
    <name type="scientific">Streptomyces akebiae</name>
    <dbReference type="NCBI Taxonomy" id="2865673"/>
    <lineage>
        <taxon>Bacteria</taxon>
        <taxon>Bacillati</taxon>
        <taxon>Actinomycetota</taxon>
        <taxon>Actinomycetes</taxon>
        <taxon>Kitasatosporales</taxon>
        <taxon>Streptomycetaceae</taxon>
        <taxon>Streptomyces</taxon>
    </lineage>
</organism>
<dbReference type="Proteomes" id="UP000827138">
    <property type="component" value="Chromosome"/>
</dbReference>
<sequence length="60" mass="6052">MELARGLAVFGMYAAHLGPDPSEGGTTGFLVEQFSARPVGIIGAAATAPNGDLHQATLTP</sequence>
<protein>
    <submittedName>
        <fullName evidence="1">Uncharacterized protein</fullName>
    </submittedName>
</protein>
<name>A0ABX8Y5K7_9ACTN</name>
<evidence type="ECO:0000313" key="1">
    <source>
        <dbReference type="EMBL" id="QYX83536.1"/>
    </source>
</evidence>